<feature type="domain" description="MotA/TolQ/ExbB proton channel" evidence="8">
    <location>
        <begin position="69"/>
        <end position="188"/>
    </location>
</feature>
<dbReference type="InterPro" id="IPR002898">
    <property type="entry name" value="MotA_ExbB_proton_chnl"/>
</dbReference>
<comment type="similarity">
    <text evidence="6">Belongs to the exbB/tolQ family.</text>
</comment>
<keyword evidence="10" id="KW-1185">Reference proteome</keyword>
<accession>A0A7T3EZ81</accession>
<dbReference type="Proteomes" id="UP000594834">
    <property type="component" value="Chromosome"/>
</dbReference>
<dbReference type="PANTHER" id="PTHR30625">
    <property type="entry name" value="PROTEIN TOLQ"/>
    <property type="match status" value="1"/>
</dbReference>
<evidence type="ECO:0000256" key="5">
    <source>
        <dbReference type="ARBA" id="ARBA00023136"/>
    </source>
</evidence>
<sequence length="235" mass="25439">MWELVKAGGWLMLPIIVCSIVASVIIIERGKVLRMGLLAPSGLREKLVSQLRTKGDIAKNTLLVIKGESPLGDILATGLLYRQYGLDSMTMHMQNRASVQIHALEKNINMLGTIGAIAPLLGLLGTVLGIIISFLAVTDGSMQDPAMLAGGVSQALITTAGGMFVAIPALMAYRYFQRRIVDINARFESEAGLLIQEMYDYGLIKDNLQHGLSQVYASEPVAYTQSQCTQSQEPS</sequence>
<evidence type="ECO:0000313" key="9">
    <source>
        <dbReference type="EMBL" id="QPT45267.1"/>
    </source>
</evidence>
<feature type="transmembrane region" description="Helical" evidence="7">
    <location>
        <begin position="110"/>
        <end position="135"/>
    </location>
</feature>
<dbReference type="Pfam" id="PF01618">
    <property type="entry name" value="MotA_ExbB"/>
    <property type="match status" value="1"/>
</dbReference>
<dbReference type="EMBL" id="CP065728">
    <property type="protein sequence ID" value="QPT45267.1"/>
    <property type="molecule type" value="Genomic_DNA"/>
</dbReference>
<evidence type="ECO:0000256" key="7">
    <source>
        <dbReference type="SAM" id="Phobius"/>
    </source>
</evidence>
<protein>
    <submittedName>
        <fullName evidence="9">MotA/TolQ/ExbB proton channel family protein</fullName>
    </submittedName>
</protein>
<evidence type="ECO:0000313" key="10">
    <source>
        <dbReference type="Proteomes" id="UP000594834"/>
    </source>
</evidence>
<dbReference type="PANTHER" id="PTHR30625:SF11">
    <property type="entry name" value="MOTA_TOLQ_EXBB PROTON CHANNEL DOMAIN-CONTAINING PROTEIN"/>
    <property type="match status" value="1"/>
</dbReference>
<reference evidence="9 10" key="1">
    <citation type="submission" date="2020-12" db="EMBL/GenBank/DDBJ databases">
        <title>FDA dAtabase for Regulatory Grade micrObial Sequences (FDA-ARGOS): Supporting development and validation of Infectious Disease Dx tests.</title>
        <authorList>
            <person name="Sproer C."/>
            <person name="Gronow S."/>
            <person name="Severitt S."/>
            <person name="Schroder I."/>
            <person name="Tallon L."/>
            <person name="Sadzewicz L."/>
            <person name="Zhao X."/>
            <person name="Boylan J."/>
            <person name="Ott S."/>
            <person name="Bowen H."/>
            <person name="Vavikolanu K."/>
            <person name="Mehta A."/>
            <person name="Aluvathingal J."/>
            <person name="Nadendla S."/>
            <person name="Lowell S."/>
            <person name="Myers T."/>
            <person name="Yan Y."/>
            <person name="Sichtig H."/>
        </authorList>
    </citation>
    <scope>NUCLEOTIDE SEQUENCE [LARGE SCALE GENOMIC DNA]</scope>
    <source>
        <strain evidence="9 10">FDAARGOS_869</strain>
    </source>
</reference>
<comment type="subcellular location">
    <subcellularLocation>
        <location evidence="1">Cell membrane</location>
        <topology evidence="1">Multi-pass membrane protein</topology>
    </subcellularLocation>
    <subcellularLocation>
        <location evidence="6">Membrane</location>
        <topology evidence="6">Multi-pass membrane protein</topology>
    </subcellularLocation>
</comment>
<evidence type="ECO:0000256" key="3">
    <source>
        <dbReference type="ARBA" id="ARBA00022692"/>
    </source>
</evidence>
<evidence type="ECO:0000259" key="8">
    <source>
        <dbReference type="Pfam" id="PF01618"/>
    </source>
</evidence>
<feature type="transmembrane region" description="Helical" evidence="7">
    <location>
        <begin position="7"/>
        <end position="27"/>
    </location>
</feature>
<feature type="transmembrane region" description="Helical" evidence="7">
    <location>
        <begin position="155"/>
        <end position="176"/>
    </location>
</feature>
<gene>
    <name evidence="9" type="ORF">I6G26_04560</name>
</gene>
<keyword evidence="2" id="KW-1003">Cell membrane</keyword>
<evidence type="ECO:0000256" key="4">
    <source>
        <dbReference type="ARBA" id="ARBA00022989"/>
    </source>
</evidence>
<keyword evidence="3 7" id="KW-0812">Transmembrane</keyword>
<keyword evidence="4 7" id="KW-1133">Transmembrane helix</keyword>
<keyword evidence="5 7" id="KW-0472">Membrane</keyword>
<name>A0A7T3EZ81_MORNO</name>
<evidence type="ECO:0000256" key="2">
    <source>
        <dbReference type="ARBA" id="ARBA00022475"/>
    </source>
</evidence>
<dbReference type="RefSeq" id="WP_082995453.1">
    <property type="nucleotide sequence ID" value="NZ_CP065728.1"/>
</dbReference>
<organism evidence="9 10">
    <name type="scientific">Moraxella nonliquefaciens</name>
    <dbReference type="NCBI Taxonomy" id="478"/>
    <lineage>
        <taxon>Bacteria</taxon>
        <taxon>Pseudomonadati</taxon>
        <taxon>Pseudomonadota</taxon>
        <taxon>Gammaproteobacteria</taxon>
        <taxon>Moraxellales</taxon>
        <taxon>Moraxellaceae</taxon>
        <taxon>Moraxella</taxon>
    </lineage>
</organism>
<dbReference type="InterPro" id="IPR050790">
    <property type="entry name" value="ExbB/TolQ_transport"/>
</dbReference>
<keyword evidence="6" id="KW-0813">Transport</keyword>
<evidence type="ECO:0000256" key="6">
    <source>
        <dbReference type="RuleBase" id="RU004057"/>
    </source>
</evidence>
<keyword evidence="6" id="KW-0653">Protein transport</keyword>
<evidence type="ECO:0000256" key="1">
    <source>
        <dbReference type="ARBA" id="ARBA00004651"/>
    </source>
</evidence>
<proteinExistence type="inferred from homology"/>